<proteinExistence type="predicted"/>
<dbReference type="Gene3D" id="3.40.50.12110">
    <property type="match status" value="1"/>
</dbReference>
<accession>A0ABN1U3D6</accession>
<dbReference type="InterPro" id="IPR049539">
    <property type="entry name" value="SPL"/>
</dbReference>
<dbReference type="InterPro" id="IPR023805">
    <property type="entry name" value="Uncharacterised_Spl-rel"/>
</dbReference>
<keyword evidence="2" id="KW-1185">Reference proteome</keyword>
<keyword evidence="1" id="KW-0456">Lyase</keyword>
<dbReference type="Proteomes" id="UP001499987">
    <property type="component" value="Unassembled WGS sequence"/>
</dbReference>
<sequence length="358" mass="40026">MPTDRRPMPLFHVREIFAEPAAAASPRGRQVLERFPGARVVEVDSHWRIPHLHGNAGNVERWARIKSEVLVLGVKKTLAARPNGRSADWIAPSSANGCALACAYCYVPRRKGYANPITVFTNIDRIVAHLAGHVRRQGRKPAPNQCDPTAWVYDIGENNDCSVDALICDNTADLVRAFRGWPTAKASFATKWVNRDLLALDPRGRTRIRFSLMPPADARLLDVRTTPVPERIAAAGDFLDAGYEVHFNLSPVVLRAGWQRDWAELLHRMDDMLPAAVKAQAAAEIIMLTHNRELHEVNLGWHPKAEELLWRPALQEAKTSGNGARNVRYRAAGKAAALAELRGLIDRYAPWLRVRYAF</sequence>
<evidence type="ECO:0000313" key="2">
    <source>
        <dbReference type="Proteomes" id="UP001499987"/>
    </source>
</evidence>
<dbReference type="GO" id="GO:0016829">
    <property type="term" value="F:lyase activity"/>
    <property type="evidence" value="ECO:0007669"/>
    <property type="project" value="UniProtKB-KW"/>
</dbReference>
<dbReference type="NCBIfam" id="TIGR03886">
    <property type="entry name" value="lyase_spl_fam"/>
    <property type="match status" value="1"/>
</dbReference>
<gene>
    <name evidence="1" type="ORF">GCM10009663_64450</name>
</gene>
<dbReference type="PANTHER" id="PTHR37822:SF2">
    <property type="entry name" value="SPORE PHOTOPRODUCT LYASE"/>
    <property type="match status" value="1"/>
</dbReference>
<protein>
    <submittedName>
        <fullName evidence="1">Spore photoproduct lyase family protein</fullName>
    </submittedName>
</protein>
<name>A0ABN1U3D6_9ACTN</name>
<dbReference type="PANTHER" id="PTHR37822">
    <property type="entry name" value="SPORE PHOTOPRODUCT LYASE-RELATED"/>
    <property type="match status" value="1"/>
</dbReference>
<dbReference type="Gene3D" id="3.80.30.30">
    <property type="match status" value="1"/>
</dbReference>
<comment type="caution">
    <text evidence="1">The sequence shown here is derived from an EMBL/GenBank/DDBJ whole genome shotgun (WGS) entry which is preliminary data.</text>
</comment>
<dbReference type="EMBL" id="BAAALD010000093">
    <property type="protein sequence ID" value="GAA1114981.1"/>
    <property type="molecule type" value="Genomic_DNA"/>
</dbReference>
<organism evidence="1 2">
    <name type="scientific">Kitasatospora arboriphila</name>
    <dbReference type="NCBI Taxonomy" id="258052"/>
    <lineage>
        <taxon>Bacteria</taxon>
        <taxon>Bacillati</taxon>
        <taxon>Actinomycetota</taxon>
        <taxon>Actinomycetes</taxon>
        <taxon>Kitasatosporales</taxon>
        <taxon>Streptomycetaceae</taxon>
        <taxon>Kitasatospora</taxon>
    </lineage>
</organism>
<dbReference type="Pfam" id="PF20903">
    <property type="entry name" value="SPL"/>
    <property type="match status" value="1"/>
</dbReference>
<evidence type="ECO:0000313" key="1">
    <source>
        <dbReference type="EMBL" id="GAA1114981.1"/>
    </source>
</evidence>
<reference evidence="1 2" key="1">
    <citation type="journal article" date="2019" name="Int. J. Syst. Evol. Microbiol.">
        <title>The Global Catalogue of Microorganisms (GCM) 10K type strain sequencing project: providing services to taxonomists for standard genome sequencing and annotation.</title>
        <authorList>
            <consortium name="The Broad Institute Genomics Platform"/>
            <consortium name="The Broad Institute Genome Sequencing Center for Infectious Disease"/>
            <person name="Wu L."/>
            <person name="Ma J."/>
        </authorList>
    </citation>
    <scope>NUCLEOTIDE SEQUENCE [LARGE SCALE GENOMIC DNA]</scope>
    <source>
        <strain evidence="1 2">JCM 13002</strain>
    </source>
</reference>